<keyword evidence="3" id="KW-1185">Reference proteome</keyword>
<proteinExistence type="predicted"/>
<dbReference type="EMBL" id="JAVHJM010000007">
    <property type="protein sequence ID" value="KAK6510634.1"/>
    <property type="molecule type" value="Genomic_DNA"/>
</dbReference>
<dbReference type="AlphaFoldDB" id="A0AAN8N7D8"/>
<reference evidence="2 3" key="1">
    <citation type="submission" date="2019-10" db="EMBL/GenBank/DDBJ databases">
        <authorList>
            <person name="Palmer J.M."/>
        </authorList>
    </citation>
    <scope>NUCLEOTIDE SEQUENCE [LARGE SCALE GENOMIC DNA]</scope>
    <source>
        <strain evidence="2 3">TWF506</strain>
    </source>
</reference>
<protein>
    <submittedName>
        <fullName evidence="2">Uncharacterized protein</fullName>
    </submittedName>
</protein>
<dbReference type="Proteomes" id="UP001307849">
    <property type="component" value="Unassembled WGS sequence"/>
</dbReference>
<organism evidence="2 3">
    <name type="scientific">Arthrobotrys conoides</name>
    <dbReference type="NCBI Taxonomy" id="74498"/>
    <lineage>
        <taxon>Eukaryota</taxon>
        <taxon>Fungi</taxon>
        <taxon>Dikarya</taxon>
        <taxon>Ascomycota</taxon>
        <taxon>Pezizomycotina</taxon>
        <taxon>Orbiliomycetes</taxon>
        <taxon>Orbiliales</taxon>
        <taxon>Orbiliaceae</taxon>
        <taxon>Arthrobotrys</taxon>
    </lineage>
</organism>
<comment type="caution">
    <text evidence="2">The sequence shown here is derived from an EMBL/GenBank/DDBJ whole genome shotgun (WGS) entry which is preliminary data.</text>
</comment>
<evidence type="ECO:0000313" key="2">
    <source>
        <dbReference type="EMBL" id="KAK6510634.1"/>
    </source>
</evidence>
<feature type="region of interest" description="Disordered" evidence="1">
    <location>
        <begin position="383"/>
        <end position="428"/>
    </location>
</feature>
<name>A0AAN8N7D8_9PEZI</name>
<evidence type="ECO:0000256" key="1">
    <source>
        <dbReference type="SAM" id="MobiDB-lite"/>
    </source>
</evidence>
<sequence length="428" mass="48260">MRSSTLIDLNQLFLIVSLGFLNFKYVSGFQIEVHDANPENKREYPWQLCRGRGYKNSGTGDQVFAIDRRVTTCEKEDGFVEWFDRPVPAGLNPTPFTAVNIGAPPPREGSSTRTPIMYTEDPPKGKITMETGVWENSPAQFHIQRKSHFVEEMHYTNLNVLPKDRLWFYWPPLSENLPHGGNPDFRMLLSYRGVVGSDITRLGYTLTRTSTAQITPQHPQVQLFASDGTVWDGVNPLPDEKRPEHIEEVMATQPTARRQPQEMQVASVATEERGLGPDELAARQKKSGSLSRILGKSIGKIGGFFKKKGSNLNANQPVIEREENKEEEKFDPNGVNIRNRGPRWYGDEDIEYDVGTEGSGSPRYSEFGIRGVSATDIEALRRANLEENPQRNNFYPSFYRGPGSGEDDPEDPNYPHGRIGDSNNDDPQ</sequence>
<gene>
    <name evidence="2" type="ORF">TWF506_009737</name>
</gene>
<accession>A0AAN8N7D8</accession>
<feature type="region of interest" description="Disordered" evidence="1">
    <location>
        <begin position="96"/>
        <end position="116"/>
    </location>
</feature>
<evidence type="ECO:0000313" key="3">
    <source>
        <dbReference type="Proteomes" id="UP001307849"/>
    </source>
</evidence>